<dbReference type="SUPFAM" id="SSF82199">
    <property type="entry name" value="SET domain"/>
    <property type="match status" value="1"/>
</dbReference>
<organism evidence="4">
    <name type="scientific">Selaginella moellendorffii</name>
    <name type="common">Spikemoss</name>
    <dbReference type="NCBI Taxonomy" id="88036"/>
    <lineage>
        <taxon>Eukaryota</taxon>
        <taxon>Viridiplantae</taxon>
        <taxon>Streptophyta</taxon>
        <taxon>Embryophyta</taxon>
        <taxon>Tracheophyta</taxon>
        <taxon>Lycopodiopsida</taxon>
        <taxon>Selaginellales</taxon>
        <taxon>Selaginellaceae</taxon>
        <taxon>Selaginella</taxon>
    </lineage>
</organism>
<dbReference type="Gene3D" id="1.25.40.10">
    <property type="entry name" value="Tetratricopeptide repeat domain"/>
    <property type="match status" value="1"/>
</dbReference>
<dbReference type="eggNOG" id="KOG2084">
    <property type="taxonomic scope" value="Eukaryota"/>
</dbReference>
<name>D8QQY8_SELML</name>
<dbReference type="InterPro" id="IPR001214">
    <property type="entry name" value="SET_dom"/>
</dbReference>
<dbReference type="Gene3D" id="2.170.270.10">
    <property type="entry name" value="SET domain"/>
    <property type="match status" value="1"/>
</dbReference>
<protein>
    <recommendedName>
        <fullName evidence="2">SET domain-containing protein</fullName>
    </recommendedName>
</protein>
<evidence type="ECO:0000256" key="1">
    <source>
        <dbReference type="SAM" id="MobiDB-lite"/>
    </source>
</evidence>
<feature type="compositionally biased region" description="Polar residues" evidence="1">
    <location>
        <begin position="28"/>
        <end position="37"/>
    </location>
</feature>
<dbReference type="HOGENOM" id="CLU_445102_0_0_1"/>
<gene>
    <name evidence="3" type="ORF">SELMODRAFT_437450</name>
</gene>
<dbReference type="KEGG" id="smo:SELMODRAFT_437450"/>
<dbReference type="InterPro" id="IPR050869">
    <property type="entry name" value="H3K4_H4K5_MeTrfase"/>
</dbReference>
<keyword evidence="4" id="KW-1185">Reference proteome</keyword>
<dbReference type="InterPro" id="IPR011990">
    <property type="entry name" value="TPR-like_helical_dom_sf"/>
</dbReference>
<dbReference type="STRING" id="88036.D8QQY8"/>
<evidence type="ECO:0000313" key="4">
    <source>
        <dbReference type="Proteomes" id="UP000001514"/>
    </source>
</evidence>
<accession>D8QQY8</accession>
<feature type="region of interest" description="Disordered" evidence="1">
    <location>
        <begin position="28"/>
        <end position="55"/>
    </location>
</feature>
<evidence type="ECO:0000313" key="3">
    <source>
        <dbReference type="EMBL" id="EFJ37887.1"/>
    </source>
</evidence>
<reference evidence="3 4" key="1">
    <citation type="journal article" date="2011" name="Science">
        <title>The Selaginella genome identifies genetic changes associated with the evolution of vascular plants.</title>
        <authorList>
            <person name="Banks J.A."/>
            <person name="Nishiyama T."/>
            <person name="Hasebe M."/>
            <person name="Bowman J.L."/>
            <person name="Gribskov M."/>
            <person name="dePamphilis C."/>
            <person name="Albert V.A."/>
            <person name="Aono N."/>
            <person name="Aoyama T."/>
            <person name="Ambrose B.A."/>
            <person name="Ashton N.W."/>
            <person name="Axtell M.J."/>
            <person name="Barker E."/>
            <person name="Barker M.S."/>
            <person name="Bennetzen J.L."/>
            <person name="Bonawitz N.D."/>
            <person name="Chapple C."/>
            <person name="Cheng C."/>
            <person name="Correa L.G."/>
            <person name="Dacre M."/>
            <person name="DeBarry J."/>
            <person name="Dreyer I."/>
            <person name="Elias M."/>
            <person name="Engstrom E.M."/>
            <person name="Estelle M."/>
            <person name="Feng L."/>
            <person name="Finet C."/>
            <person name="Floyd S.K."/>
            <person name="Frommer W.B."/>
            <person name="Fujita T."/>
            <person name="Gramzow L."/>
            <person name="Gutensohn M."/>
            <person name="Harholt J."/>
            <person name="Hattori M."/>
            <person name="Heyl A."/>
            <person name="Hirai T."/>
            <person name="Hiwatashi Y."/>
            <person name="Ishikawa M."/>
            <person name="Iwata M."/>
            <person name="Karol K.G."/>
            <person name="Koehler B."/>
            <person name="Kolukisaoglu U."/>
            <person name="Kubo M."/>
            <person name="Kurata T."/>
            <person name="Lalonde S."/>
            <person name="Li K."/>
            <person name="Li Y."/>
            <person name="Litt A."/>
            <person name="Lyons E."/>
            <person name="Manning G."/>
            <person name="Maruyama T."/>
            <person name="Michael T.P."/>
            <person name="Mikami K."/>
            <person name="Miyazaki S."/>
            <person name="Morinaga S."/>
            <person name="Murata T."/>
            <person name="Mueller-Roeber B."/>
            <person name="Nelson D.R."/>
            <person name="Obara M."/>
            <person name="Oguri Y."/>
            <person name="Olmstead R.G."/>
            <person name="Onodera N."/>
            <person name="Petersen B.L."/>
            <person name="Pils B."/>
            <person name="Prigge M."/>
            <person name="Rensing S.A."/>
            <person name="Riano-Pachon D.M."/>
            <person name="Roberts A.W."/>
            <person name="Sato Y."/>
            <person name="Scheller H.V."/>
            <person name="Schulz B."/>
            <person name="Schulz C."/>
            <person name="Shakirov E.V."/>
            <person name="Shibagaki N."/>
            <person name="Shinohara N."/>
            <person name="Shippen D.E."/>
            <person name="Soerensen I."/>
            <person name="Sotooka R."/>
            <person name="Sugimoto N."/>
            <person name="Sugita M."/>
            <person name="Sumikawa N."/>
            <person name="Tanurdzic M."/>
            <person name="Theissen G."/>
            <person name="Ulvskov P."/>
            <person name="Wakazuki S."/>
            <person name="Weng J.K."/>
            <person name="Willats W.W."/>
            <person name="Wipf D."/>
            <person name="Wolf P.G."/>
            <person name="Yang L."/>
            <person name="Zimmer A.D."/>
            <person name="Zhu Q."/>
            <person name="Mitros T."/>
            <person name="Hellsten U."/>
            <person name="Loque D."/>
            <person name="Otillar R."/>
            <person name="Salamov A."/>
            <person name="Schmutz J."/>
            <person name="Shapiro H."/>
            <person name="Lindquist E."/>
            <person name="Lucas S."/>
            <person name="Rokhsar D."/>
            <person name="Grigoriev I.V."/>
        </authorList>
    </citation>
    <scope>NUCLEOTIDE SEQUENCE [LARGE SCALE GENOMIC DNA]</scope>
</reference>
<dbReference type="Proteomes" id="UP000001514">
    <property type="component" value="Unassembled WGS sequence"/>
</dbReference>
<dbReference type="InParanoid" id="D8QQY8"/>
<evidence type="ECO:0000259" key="2">
    <source>
        <dbReference type="PROSITE" id="PS50280"/>
    </source>
</evidence>
<dbReference type="PANTHER" id="PTHR12197:SF282">
    <property type="entry name" value="SET DOMAIN-CONTAINING PROTEIN"/>
    <property type="match status" value="1"/>
</dbReference>
<feature type="compositionally biased region" description="Basic residues" evidence="1">
    <location>
        <begin position="45"/>
        <end position="55"/>
    </location>
</feature>
<dbReference type="AlphaFoldDB" id="D8QQY8"/>
<dbReference type="SMART" id="SM00317">
    <property type="entry name" value="SET"/>
    <property type="match status" value="1"/>
</dbReference>
<dbReference type="EMBL" id="GL377565">
    <property type="protein sequence ID" value="EFJ37887.1"/>
    <property type="molecule type" value="Genomic_DNA"/>
</dbReference>
<dbReference type="InterPro" id="IPR046341">
    <property type="entry name" value="SET_dom_sf"/>
</dbReference>
<dbReference type="Gramene" id="EFJ37887">
    <property type="protein sequence ID" value="EFJ37887"/>
    <property type="gene ID" value="SELMODRAFT_437450"/>
</dbReference>
<sequence length="614" mass="68309">MEDSRPVEVATPASGDATGALLQNLEISGQEKQQQQPDEAEAKNRRSKNKSKKKKKNFVLEPSFPWKVATVKNRGRCAVATRAIKAGEVVVAEQAIAFVPRGQYRKAICHVCGVNVAENGPKFECSACNYTIFCEECYKPPQGSHENYCAVYREIASIARDENCDADLLRLVFNLALKKAGTAQARSSFLQLELLIETLPFQNSKDETCTVDGVILSCFKDALGLETHRSKAPSSWLEAVRNGCTRLHKIACVGNGGKLAPISCSIEELEMLATLINTNSHGMGAQNLQNTHVALGLFPYVSILNHSCRPNCCFASEGSVMYVRAVQDIPKGAELCLSYINLYESRRVRKTLLVATKHFDCTCDRCVEPLNTSIDRFLEGCVCHVRGCGGVFLRTAALHEDQASSTTWECDLCSRVLDPESMRFKDPPWEVIAKAEERLVAAVRIYSERRFKEARKLLESYLSEFTGKLHPLHVFLFDALTPLMNCCRAMGDAEEGLRVCRLILQCMEKVLPGPSLELANFYFCLGEMYLEKAQASSPVIAKRSNKQASYLKLNHFKMQRASFGLIGGKLPEVQDFKLRADMLRIRSMQVENIVGGKALVFECQLSFEIACTAF</sequence>
<dbReference type="OMA" id="GGKLFWC"/>
<dbReference type="PANTHER" id="PTHR12197">
    <property type="entry name" value="HISTONE-LYSINE N-METHYLTRANSFERASE SMYD"/>
    <property type="match status" value="1"/>
</dbReference>
<dbReference type="CDD" id="cd20071">
    <property type="entry name" value="SET_SMYD"/>
    <property type="match status" value="1"/>
</dbReference>
<feature type="domain" description="SET" evidence="2">
    <location>
        <begin position="64"/>
        <end position="340"/>
    </location>
</feature>
<dbReference type="PROSITE" id="PS50280">
    <property type="entry name" value="SET"/>
    <property type="match status" value="1"/>
</dbReference>
<proteinExistence type="predicted"/>
<dbReference type="Pfam" id="PF00856">
    <property type="entry name" value="SET"/>
    <property type="match status" value="1"/>
</dbReference>